<comment type="similarity">
    <text evidence="1">Belongs to the phage portal family. PBSX subfamily.</text>
</comment>
<comment type="caution">
    <text evidence="2">The sequence shown here is derived from an EMBL/GenBank/DDBJ whole genome shotgun (WGS) entry which is preliminary data.</text>
</comment>
<gene>
    <name evidence="2" type="ORF">JEQ07_18715</name>
</gene>
<dbReference type="InterPro" id="IPR006944">
    <property type="entry name" value="Phage/GTA_portal"/>
</dbReference>
<dbReference type="EMBL" id="JAEHSL010000018">
    <property type="protein sequence ID" value="MBI6182412.1"/>
    <property type="molecule type" value="Genomic_DNA"/>
</dbReference>
<evidence type="ECO:0000313" key="2">
    <source>
        <dbReference type="EMBL" id="MBI6182412.1"/>
    </source>
</evidence>
<evidence type="ECO:0000256" key="1">
    <source>
        <dbReference type="ARBA" id="ARBA00006799"/>
    </source>
</evidence>
<dbReference type="InterPro" id="IPR030935">
    <property type="entry name" value="PBSX_Proteobac"/>
</dbReference>
<keyword evidence="3" id="KW-1185">Reference proteome</keyword>
<dbReference type="NCBIfam" id="TIGR01540">
    <property type="entry name" value="portal_PBSX"/>
    <property type="match status" value="1"/>
</dbReference>
<dbReference type="RefSeq" id="WP_198642459.1">
    <property type="nucleotide sequence ID" value="NZ_JAEHSL010000018.1"/>
</dbReference>
<organism evidence="2 3">
    <name type="scientific">Serratia proteamaculans</name>
    <dbReference type="NCBI Taxonomy" id="28151"/>
    <lineage>
        <taxon>Bacteria</taxon>
        <taxon>Pseudomonadati</taxon>
        <taxon>Pseudomonadota</taxon>
        <taxon>Gammaproteobacteria</taxon>
        <taxon>Enterobacterales</taxon>
        <taxon>Yersiniaceae</taxon>
        <taxon>Serratia</taxon>
    </lineage>
</organism>
<name>A0ABS0TWD5_SERPR</name>
<dbReference type="Proteomes" id="UP000639004">
    <property type="component" value="Unassembled WGS sequence"/>
</dbReference>
<dbReference type="Pfam" id="PF04860">
    <property type="entry name" value="Phage_portal"/>
    <property type="match status" value="1"/>
</dbReference>
<protein>
    <submittedName>
        <fullName evidence="2">Phage portal protein</fullName>
    </submittedName>
</protein>
<evidence type="ECO:0000313" key="3">
    <source>
        <dbReference type="Proteomes" id="UP000639004"/>
    </source>
</evidence>
<dbReference type="InterPro" id="IPR006430">
    <property type="entry name" value="Phage_portal_PBSX"/>
</dbReference>
<proteinExistence type="inferred from homology"/>
<sequence length="351" mass="39220">MSKRNRNRPARAPVTLDAEVLPVPEKCMGQVSFGKSELVLTNIADYQAVFYDNYYEYYEPPVNRLALSTLSDINAQHGGVIHARTNMVAAGYIKGGNMSREDVRAMLLNYLTFGDAPLLKVRNAFGRVLRLAPLPSLYFRVQRDNRVALLQKGKPLIYDADDVILLKQYDTRQQIYGIPDYLGAVNSALLSTDATLFRRRYFQNGAHMGFIFYARDPNMTVEMEEAIRDKIEQSKGLGNFRNMFISIPKGDPDAIKLIPVGENGVKDDFANIKNISTQDILNAQRFPPGLAGIIPGAAGGLGDPIKVRAAYQEDEVKPLRRLIMDAVNRDPDIRGAIKMEFDCEPTPLDGM</sequence>
<accession>A0ABS0TWD5</accession>
<dbReference type="PIRSF" id="PIRSF018494">
    <property type="entry name" value="PBSX_VPQ"/>
    <property type="match status" value="1"/>
</dbReference>
<reference evidence="2 3" key="1">
    <citation type="submission" date="2020-12" db="EMBL/GenBank/DDBJ databases">
        <title>Enhanced detection system for hospital associated transmission using whole genome sequencing surveillance.</title>
        <authorList>
            <person name="Harrison L.H."/>
            <person name="Van Tyne D."/>
            <person name="Marsh J.W."/>
            <person name="Griffith M.P."/>
            <person name="Snyder D.J."/>
            <person name="Cooper V.S."/>
            <person name="Mustapha M."/>
        </authorList>
    </citation>
    <scope>NUCLEOTIDE SEQUENCE [LARGE SCALE GENOMIC DNA]</scope>
    <source>
        <strain evidence="2 3">SER00238</strain>
    </source>
</reference>